<accession>A0ABP1RJS6</accession>
<evidence type="ECO:0008006" key="4">
    <source>
        <dbReference type="Google" id="ProtNLM"/>
    </source>
</evidence>
<reference evidence="2 3" key="1">
    <citation type="submission" date="2024-08" db="EMBL/GenBank/DDBJ databases">
        <authorList>
            <person name="Cucini C."/>
            <person name="Frati F."/>
        </authorList>
    </citation>
    <scope>NUCLEOTIDE SEQUENCE [LARGE SCALE GENOMIC DNA]</scope>
</reference>
<evidence type="ECO:0000313" key="2">
    <source>
        <dbReference type="EMBL" id="CAL8129292.1"/>
    </source>
</evidence>
<name>A0ABP1RJS6_9HEXA</name>
<feature type="transmembrane region" description="Helical" evidence="1">
    <location>
        <begin position="382"/>
        <end position="401"/>
    </location>
</feature>
<feature type="transmembrane region" description="Helical" evidence="1">
    <location>
        <begin position="194"/>
        <end position="216"/>
    </location>
</feature>
<keyword evidence="1" id="KW-0472">Membrane</keyword>
<keyword evidence="1" id="KW-1133">Transmembrane helix</keyword>
<organism evidence="2 3">
    <name type="scientific">Orchesella dallaii</name>
    <dbReference type="NCBI Taxonomy" id="48710"/>
    <lineage>
        <taxon>Eukaryota</taxon>
        <taxon>Metazoa</taxon>
        <taxon>Ecdysozoa</taxon>
        <taxon>Arthropoda</taxon>
        <taxon>Hexapoda</taxon>
        <taxon>Collembola</taxon>
        <taxon>Entomobryomorpha</taxon>
        <taxon>Entomobryoidea</taxon>
        <taxon>Orchesellidae</taxon>
        <taxon>Orchesellinae</taxon>
        <taxon>Orchesella</taxon>
    </lineage>
</organism>
<evidence type="ECO:0000313" key="3">
    <source>
        <dbReference type="Proteomes" id="UP001642540"/>
    </source>
</evidence>
<evidence type="ECO:0000256" key="1">
    <source>
        <dbReference type="SAM" id="Phobius"/>
    </source>
</evidence>
<proteinExistence type="predicted"/>
<gene>
    <name evidence="2" type="ORF">ODALV1_LOCUS23053</name>
</gene>
<sequence>MGITEAALRVLQITHKIPLHLPLTIVPRQNEDVHERLRLNKYYAQSLVHRLAWKSCKIGIIFMSIFLFCFRVIPLAATVSSARGTILIEKLEELGVHMFFIAMGLASTSCYRTIERNQAGFCFVINETLKLHEFACRMDSSLNLYKGAVESFTYAVAVAFYICPIIALLFPFVRPYDPIQWTMHRYFDLDKSNFPLKISAGIVYALNVAHGIHVALMALDLLGSCVDCGQRISAKLVNVLKEHTLNLKLPPKSVINLQFTQRLKLNQKLRIFLTLFNSVFEELISVMVCMCMHILIWCSCLLIRMWGILPLALYSNCGLIALGALYALFFFVRLASSLHINGEEFRNRWRRYLVSKKERAQLRSCPEIGFAVYPVVKYVRGSTALVISNLILNYTATLVILRST</sequence>
<keyword evidence="1" id="KW-0812">Transmembrane</keyword>
<protein>
    <recommendedName>
        <fullName evidence="4">Odorant receptor</fullName>
    </recommendedName>
</protein>
<comment type="caution">
    <text evidence="2">The sequence shown here is derived from an EMBL/GenBank/DDBJ whole genome shotgun (WGS) entry which is preliminary data.</text>
</comment>
<keyword evidence="3" id="KW-1185">Reference proteome</keyword>
<feature type="transmembrane region" description="Helical" evidence="1">
    <location>
        <begin position="283"/>
        <end position="304"/>
    </location>
</feature>
<feature type="transmembrane region" description="Helical" evidence="1">
    <location>
        <begin position="152"/>
        <end position="173"/>
    </location>
</feature>
<dbReference type="EMBL" id="CAXLJM020000076">
    <property type="protein sequence ID" value="CAL8129292.1"/>
    <property type="molecule type" value="Genomic_DNA"/>
</dbReference>
<feature type="transmembrane region" description="Helical" evidence="1">
    <location>
        <begin position="311"/>
        <end position="332"/>
    </location>
</feature>
<feature type="transmembrane region" description="Helical" evidence="1">
    <location>
        <begin position="58"/>
        <end position="82"/>
    </location>
</feature>
<dbReference type="Proteomes" id="UP001642540">
    <property type="component" value="Unassembled WGS sequence"/>
</dbReference>